<name>K2NTX2_9HYPH</name>
<evidence type="ECO:0000259" key="1">
    <source>
        <dbReference type="Pfam" id="PF05099"/>
    </source>
</evidence>
<dbReference type="Proteomes" id="UP000007374">
    <property type="component" value="Unassembled WGS sequence"/>
</dbReference>
<evidence type="ECO:0000313" key="2">
    <source>
        <dbReference type="EMBL" id="EKF42755.1"/>
    </source>
</evidence>
<proteinExistence type="predicted"/>
<accession>K2NTX2</accession>
<dbReference type="Pfam" id="PF05099">
    <property type="entry name" value="TerB"/>
    <property type="match status" value="1"/>
</dbReference>
<sequence>MAADLGSEVLLLLRVAMTDNEPGERERAVLYRVAQRLQHDTSEEVDELVAAACSFGAEIGPIPTRLLLQSAGTVRGLALAHLVGEIAASDVDLAPRRARLMARVADILDINPDDLVMPTPQ</sequence>
<keyword evidence="3" id="KW-1185">Reference proteome</keyword>
<reference evidence="2 3" key="1">
    <citation type="journal article" date="2012" name="J. Bacteriol.">
        <title>Genome Sequence of Nitratireductor indicus Type Strain C115.</title>
        <authorList>
            <person name="Lai Q."/>
            <person name="Li G."/>
            <person name="Yu Z."/>
            <person name="Shao Z."/>
        </authorList>
    </citation>
    <scope>NUCLEOTIDE SEQUENCE [LARGE SCALE GENOMIC DNA]</scope>
    <source>
        <strain evidence="2 3">C115</strain>
    </source>
</reference>
<feature type="domain" description="Co-chaperone DjlA N-terminal" evidence="1">
    <location>
        <begin position="10"/>
        <end position="115"/>
    </location>
</feature>
<organism evidence="2 3">
    <name type="scientific">Nitratireductor indicus C115</name>
    <dbReference type="NCBI Taxonomy" id="1231190"/>
    <lineage>
        <taxon>Bacteria</taxon>
        <taxon>Pseudomonadati</taxon>
        <taxon>Pseudomonadota</taxon>
        <taxon>Alphaproteobacteria</taxon>
        <taxon>Hyphomicrobiales</taxon>
        <taxon>Phyllobacteriaceae</taxon>
        <taxon>Nitratireductor</taxon>
    </lineage>
</organism>
<dbReference type="Gene3D" id="1.10.3680.10">
    <property type="entry name" value="TerB-like"/>
    <property type="match status" value="1"/>
</dbReference>
<gene>
    <name evidence="2" type="ORF">NA8A_08809</name>
</gene>
<dbReference type="PATRIC" id="fig|1231190.3.peg.1842"/>
<dbReference type="EMBL" id="AMSI01000005">
    <property type="protein sequence ID" value="EKF42755.1"/>
    <property type="molecule type" value="Genomic_DNA"/>
</dbReference>
<dbReference type="InterPro" id="IPR029024">
    <property type="entry name" value="TerB-like"/>
</dbReference>
<dbReference type="STRING" id="721133.SAMN05216176_103140"/>
<evidence type="ECO:0000313" key="3">
    <source>
        <dbReference type="Proteomes" id="UP000007374"/>
    </source>
</evidence>
<dbReference type="InterPro" id="IPR007791">
    <property type="entry name" value="DjlA_N"/>
</dbReference>
<dbReference type="AlphaFoldDB" id="K2NTX2"/>
<dbReference type="SUPFAM" id="SSF158682">
    <property type="entry name" value="TerB-like"/>
    <property type="match status" value="1"/>
</dbReference>
<protein>
    <recommendedName>
        <fullName evidence="1">Co-chaperone DjlA N-terminal domain-containing protein</fullName>
    </recommendedName>
</protein>
<comment type="caution">
    <text evidence="2">The sequence shown here is derived from an EMBL/GenBank/DDBJ whole genome shotgun (WGS) entry which is preliminary data.</text>
</comment>